<dbReference type="EMBL" id="CABVPU010000008">
    <property type="protein sequence ID" value="VWB59153.1"/>
    <property type="molecule type" value="Genomic_DNA"/>
</dbReference>
<name>A0A6P2KQN3_BURL3</name>
<dbReference type="InterPro" id="IPR029032">
    <property type="entry name" value="AhpD-like"/>
</dbReference>
<dbReference type="RefSeq" id="WP_174968919.1">
    <property type="nucleotide sequence ID" value="NZ_CABVPS010000020.1"/>
</dbReference>
<evidence type="ECO:0000313" key="3">
    <source>
        <dbReference type="Proteomes" id="UP000494174"/>
    </source>
</evidence>
<evidence type="ECO:0000313" key="2">
    <source>
        <dbReference type="EMBL" id="VWB59153.1"/>
    </source>
</evidence>
<organism evidence="2 3">
    <name type="scientific">Burkholderia lata (strain ATCC 17760 / DSM 23089 / LMG 22485 / NCIMB 9086 / R18194 / 383)</name>
    <dbReference type="NCBI Taxonomy" id="482957"/>
    <lineage>
        <taxon>Bacteria</taxon>
        <taxon>Pseudomonadati</taxon>
        <taxon>Pseudomonadota</taxon>
        <taxon>Betaproteobacteria</taxon>
        <taxon>Burkholderiales</taxon>
        <taxon>Burkholderiaceae</taxon>
        <taxon>Burkholderia</taxon>
        <taxon>Burkholderia cepacia complex</taxon>
    </lineage>
</organism>
<dbReference type="AlphaFoldDB" id="A0A6P2KQN3"/>
<feature type="region of interest" description="Disordered" evidence="1">
    <location>
        <begin position="1"/>
        <end position="22"/>
    </location>
</feature>
<accession>A0A6P2KQN3</accession>
<sequence length="130" mass="14212">MPVPAGSTRRDDRPGRRLGGLRDPAHDVEAIIEGYTAFSSAPWKTGALPPVVKTLPYVAIDISTTYLFEPGVRIQTHNALRYRAARAQVPQVMQRVSRVGMQRFFAGYPSRAIRYVCFGSTGGSPAGHPD</sequence>
<gene>
    <name evidence="2" type="ORF">BLA15945_02777</name>
</gene>
<dbReference type="Proteomes" id="UP000494174">
    <property type="component" value="Unassembled WGS sequence"/>
</dbReference>
<reference evidence="2 3" key="1">
    <citation type="submission" date="2019-09" db="EMBL/GenBank/DDBJ databases">
        <authorList>
            <person name="Depoorter E."/>
        </authorList>
    </citation>
    <scope>NUCLEOTIDE SEQUENCE [LARGE SCALE GENOMIC DNA]</scope>
    <source>
        <strain evidence="2">R-15945</strain>
    </source>
</reference>
<protein>
    <submittedName>
        <fullName evidence="2">Carboxymuconolactone decarboxylase</fullName>
    </submittedName>
</protein>
<evidence type="ECO:0000256" key="1">
    <source>
        <dbReference type="SAM" id="MobiDB-lite"/>
    </source>
</evidence>
<dbReference type="Gene3D" id="1.20.1290.10">
    <property type="entry name" value="AhpD-like"/>
    <property type="match status" value="1"/>
</dbReference>
<dbReference type="SUPFAM" id="SSF69118">
    <property type="entry name" value="AhpD-like"/>
    <property type="match status" value="1"/>
</dbReference>
<proteinExistence type="predicted"/>